<dbReference type="InterPro" id="IPR017871">
    <property type="entry name" value="ABC_transporter-like_CS"/>
</dbReference>
<evidence type="ECO:0000256" key="5">
    <source>
        <dbReference type="ARBA" id="ARBA00022840"/>
    </source>
</evidence>
<keyword evidence="6" id="KW-1278">Translocase</keyword>
<gene>
    <name evidence="9" type="ORF">JHT90_00810</name>
</gene>
<keyword evidence="10" id="KW-1185">Reference proteome</keyword>
<name>A0A974RX36_9GAMM</name>
<evidence type="ECO:0000256" key="7">
    <source>
        <dbReference type="ARBA" id="ARBA00023136"/>
    </source>
</evidence>
<keyword evidence="5 9" id="KW-0067">ATP-binding</keyword>
<dbReference type="SUPFAM" id="SSF52540">
    <property type="entry name" value="P-loop containing nucleoside triphosphate hydrolases"/>
    <property type="match status" value="1"/>
</dbReference>
<keyword evidence="1" id="KW-0813">Transport</keyword>
<keyword evidence="3" id="KW-0997">Cell inner membrane</keyword>
<evidence type="ECO:0000256" key="6">
    <source>
        <dbReference type="ARBA" id="ARBA00022967"/>
    </source>
</evidence>
<keyword evidence="2" id="KW-1003">Cell membrane</keyword>
<dbReference type="InterPro" id="IPR008995">
    <property type="entry name" value="Mo/tungstate-bd_C_term_dom"/>
</dbReference>
<dbReference type="GO" id="GO:0015697">
    <property type="term" value="P:quaternary ammonium group transport"/>
    <property type="evidence" value="ECO:0007669"/>
    <property type="project" value="UniProtKB-ARBA"/>
</dbReference>
<dbReference type="Proteomes" id="UP000595278">
    <property type="component" value="Chromosome"/>
</dbReference>
<dbReference type="Gene3D" id="2.40.50.100">
    <property type="match status" value="1"/>
</dbReference>
<dbReference type="InterPro" id="IPR027417">
    <property type="entry name" value="P-loop_NTPase"/>
</dbReference>
<feature type="domain" description="ABC transporter" evidence="8">
    <location>
        <begin position="6"/>
        <end position="236"/>
    </location>
</feature>
<evidence type="ECO:0000256" key="1">
    <source>
        <dbReference type="ARBA" id="ARBA00022448"/>
    </source>
</evidence>
<dbReference type="InterPro" id="IPR003439">
    <property type="entry name" value="ABC_transporter-like_ATP-bd"/>
</dbReference>
<organism evidence="9 10">
    <name type="scientific">Entomomonas asaccharolytica</name>
    <dbReference type="NCBI Taxonomy" id="2785331"/>
    <lineage>
        <taxon>Bacteria</taxon>
        <taxon>Pseudomonadati</taxon>
        <taxon>Pseudomonadota</taxon>
        <taxon>Gammaproteobacteria</taxon>
        <taxon>Pseudomonadales</taxon>
        <taxon>Pseudomonadaceae</taxon>
        <taxon>Entomomonas</taxon>
    </lineage>
</organism>
<evidence type="ECO:0000313" key="10">
    <source>
        <dbReference type="Proteomes" id="UP000595278"/>
    </source>
</evidence>
<dbReference type="SMART" id="SM00382">
    <property type="entry name" value="AAA"/>
    <property type="match status" value="1"/>
</dbReference>
<evidence type="ECO:0000256" key="4">
    <source>
        <dbReference type="ARBA" id="ARBA00022741"/>
    </source>
</evidence>
<accession>A0A974RX36</accession>
<dbReference type="PANTHER" id="PTHR42781:SF5">
    <property type="entry name" value="PUTRESCINE TRANSPORT ATP-BINDING PROTEIN POTG"/>
    <property type="match status" value="1"/>
</dbReference>
<dbReference type="EMBL" id="CP067393">
    <property type="protein sequence ID" value="QQP85836.1"/>
    <property type="molecule type" value="Genomic_DNA"/>
</dbReference>
<sequence>MNNSYLRLDHICKQFGKFIALNDINLTIKQGELICFLGPSGCGKTTLLRIIAGLEQQSSGTIIQRGKDISYLPPAERDYGIVFQSYALFPNLTIAENIAYGLVNRKQSKIAIKQRVDELLVLIGLADSGNKYPAQLSGGQQQRIALARALATAPNLLLLDEPLSALDATVRVHLRNEICSLQKQLGLTTIMVTHDQEEALSIADRVVVMNHGIIEQVGTPLEVYSHPVSPFVANFVGKINCLDAIAEGNQWFRCGDLRLKCEQPHHTAFTQGDKVKLYLRPEDRVVEQLPVNDINNCTGIIKNIEFLGGKCLAELQVDRLANQSLQLQFSLNQMYDLNVQHGANLQFAIRPERVNVFPVKEL</sequence>
<evidence type="ECO:0000313" key="9">
    <source>
        <dbReference type="EMBL" id="QQP85836.1"/>
    </source>
</evidence>
<dbReference type="GO" id="GO:0016887">
    <property type="term" value="F:ATP hydrolysis activity"/>
    <property type="evidence" value="ECO:0007669"/>
    <property type="project" value="InterPro"/>
</dbReference>
<dbReference type="PROSITE" id="PS00211">
    <property type="entry name" value="ABC_TRANSPORTER_1"/>
    <property type="match status" value="1"/>
</dbReference>
<dbReference type="PANTHER" id="PTHR42781">
    <property type="entry name" value="SPERMIDINE/PUTRESCINE IMPORT ATP-BINDING PROTEIN POTA"/>
    <property type="match status" value="1"/>
</dbReference>
<dbReference type="FunFam" id="3.40.50.300:FF:000425">
    <property type="entry name" value="Probable ABC transporter, ATP-binding subunit"/>
    <property type="match status" value="1"/>
</dbReference>
<proteinExistence type="predicted"/>
<dbReference type="Pfam" id="PF00005">
    <property type="entry name" value="ABC_tran"/>
    <property type="match status" value="1"/>
</dbReference>
<dbReference type="PROSITE" id="PS50893">
    <property type="entry name" value="ABC_TRANSPORTER_2"/>
    <property type="match status" value="1"/>
</dbReference>
<reference evidence="9 10" key="1">
    <citation type="submission" date="2021-01" db="EMBL/GenBank/DDBJ databases">
        <title>Entomomonas sp. F2A isolated from a house cricket (Acheta domesticus).</title>
        <authorList>
            <person name="Spergser J."/>
            <person name="Busse H.-J."/>
        </authorList>
    </citation>
    <scope>NUCLEOTIDE SEQUENCE [LARGE SCALE GENOMIC DNA]</scope>
    <source>
        <strain evidence="9 10">F2A</strain>
    </source>
</reference>
<dbReference type="NCBIfam" id="TIGR03265">
    <property type="entry name" value="PhnT2"/>
    <property type="match status" value="1"/>
</dbReference>
<dbReference type="RefSeq" id="WP_201092939.1">
    <property type="nucleotide sequence ID" value="NZ_CP067393.1"/>
</dbReference>
<dbReference type="Gene3D" id="3.40.50.300">
    <property type="entry name" value="P-loop containing nucleotide triphosphate hydrolases"/>
    <property type="match status" value="1"/>
</dbReference>
<keyword evidence="7" id="KW-0472">Membrane</keyword>
<evidence type="ECO:0000256" key="2">
    <source>
        <dbReference type="ARBA" id="ARBA00022475"/>
    </source>
</evidence>
<dbReference type="AlphaFoldDB" id="A0A974RX36"/>
<dbReference type="InterPro" id="IPR003593">
    <property type="entry name" value="AAA+_ATPase"/>
</dbReference>
<dbReference type="InterPro" id="IPR050093">
    <property type="entry name" value="ABC_SmlMolc_Importer"/>
</dbReference>
<dbReference type="SUPFAM" id="SSF50331">
    <property type="entry name" value="MOP-like"/>
    <property type="match status" value="1"/>
</dbReference>
<evidence type="ECO:0000259" key="8">
    <source>
        <dbReference type="PROSITE" id="PS50893"/>
    </source>
</evidence>
<evidence type="ECO:0000256" key="3">
    <source>
        <dbReference type="ARBA" id="ARBA00022519"/>
    </source>
</evidence>
<keyword evidence="4" id="KW-0547">Nucleotide-binding</keyword>
<protein>
    <submittedName>
        <fullName evidence="9">2-aminoethylphosphonate ABC transporter ATP-binding protein</fullName>
    </submittedName>
</protein>
<dbReference type="InterPro" id="IPR017666">
    <property type="entry name" value="AminoethylPonate_ABC_PhnT2"/>
</dbReference>
<dbReference type="KEGG" id="eaz:JHT90_00810"/>
<dbReference type="GO" id="GO:0005524">
    <property type="term" value="F:ATP binding"/>
    <property type="evidence" value="ECO:0007669"/>
    <property type="project" value="UniProtKB-KW"/>
</dbReference>